<evidence type="ECO:0000313" key="2">
    <source>
        <dbReference type="Proteomes" id="UP000726737"/>
    </source>
</evidence>
<organism evidence="1 2">
    <name type="scientific">Mortierella polycephala</name>
    <dbReference type="NCBI Taxonomy" id="41804"/>
    <lineage>
        <taxon>Eukaryota</taxon>
        <taxon>Fungi</taxon>
        <taxon>Fungi incertae sedis</taxon>
        <taxon>Mucoromycota</taxon>
        <taxon>Mortierellomycotina</taxon>
        <taxon>Mortierellomycetes</taxon>
        <taxon>Mortierellales</taxon>
        <taxon>Mortierellaceae</taxon>
        <taxon>Mortierella</taxon>
    </lineage>
</organism>
<dbReference type="Proteomes" id="UP000726737">
    <property type="component" value="Unassembled WGS sequence"/>
</dbReference>
<reference evidence="1" key="1">
    <citation type="journal article" date="2020" name="Fungal Divers.">
        <title>Resolving the Mortierellaceae phylogeny through synthesis of multi-gene phylogenetics and phylogenomics.</title>
        <authorList>
            <person name="Vandepol N."/>
            <person name="Liber J."/>
            <person name="Desiro A."/>
            <person name="Na H."/>
            <person name="Kennedy M."/>
            <person name="Barry K."/>
            <person name="Grigoriev I.V."/>
            <person name="Miller A.N."/>
            <person name="O'Donnell K."/>
            <person name="Stajich J.E."/>
            <person name="Bonito G."/>
        </authorList>
    </citation>
    <scope>NUCLEOTIDE SEQUENCE</scope>
    <source>
        <strain evidence="1">KOD948</strain>
    </source>
</reference>
<protein>
    <submittedName>
        <fullName evidence="1">Uncharacterized protein</fullName>
    </submittedName>
</protein>
<comment type="caution">
    <text evidence="1">The sequence shown here is derived from an EMBL/GenBank/DDBJ whole genome shotgun (WGS) entry which is preliminary data.</text>
</comment>
<dbReference type="AlphaFoldDB" id="A0A9P6PKC7"/>
<accession>A0A9P6PKC7</accession>
<proteinExistence type="predicted"/>
<name>A0A9P6PKC7_9FUNG</name>
<dbReference type="OrthoDB" id="2447758at2759"/>
<dbReference type="EMBL" id="JAAAJA010001913">
    <property type="protein sequence ID" value="KAG0245629.1"/>
    <property type="molecule type" value="Genomic_DNA"/>
</dbReference>
<keyword evidence="2" id="KW-1185">Reference proteome</keyword>
<sequence>MPLFIPTIPNFPCIDLALAPDKLFQATVSLNHPIKQAPLKELAENILGNEWEKGGKNGSHLGLYFVVPNRIYADFKAQDYCTSAGVVSQKVPAIVQQRVRQYALKIDLDTALAGESPRSSD</sequence>
<evidence type="ECO:0000313" key="1">
    <source>
        <dbReference type="EMBL" id="KAG0245629.1"/>
    </source>
</evidence>
<gene>
    <name evidence="1" type="ORF">BG011_002751</name>
</gene>
<feature type="non-terminal residue" evidence="1">
    <location>
        <position position="121"/>
    </location>
</feature>